<comment type="caution">
    <text evidence="14">The sequence shown here is derived from an EMBL/GenBank/DDBJ whole genome shotgun (WGS) entry which is preliminary data.</text>
</comment>
<feature type="transmembrane region" description="Helical" evidence="10">
    <location>
        <begin position="410"/>
        <end position="428"/>
    </location>
</feature>
<dbReference type="GO" id="GO:0042281">
    <property type="term" value="F:dolichyl pyrophosphate Man9GlcNAc2 alpha-1,3-glucosyltransferase activity"/>
    <property type="evidence" value="ECO:0007669"/>
    <property type="project" value="TreeGrafter"/>
</dbReference>
<evidence type="ECO:0000256" key="2">
    <source>
        <dbReference type="ARBA" id="ARBA00004922"/>
    </source>
</evidence>
<keyword evidence="5 10" id="KW-0808">Transferase</keyword>
<evidence type="ECO:0000256" key="6">
    <source>
        <dbReference type="ARBA" id="ARBA00022692"/>
    </source>
</evidence>
<feature type="transmembrane region" description="Helical" evidence="10">
    <location>
        <begin position="253"/>
        <end position="271"/>
    </location>
</feature>
<dbReference type="PANTHER" id="PTHR12413">
    <property type="entry name" value="DOLICHYL GLYCOSYLTRANSFERASE"/>
    <property type="match status" value="1"/>
</dbReference>
<proteinExistence type="inferred from homology"/>
<comment type="similarity">
    <text evidence="3 10">Belongs to the ALG6/ALG8 glucosyltransferase family.</text>
</comment>
<dbReference type="GO" id="GO:0005789">
    <property type="term" value="C:endoplasmic reticulum membrane"/>
    <property type="evidence" value="ECO:0007669"/>
    <property type="project" value="UniProtKB-SubCell"/>
</dbReference>
<keyword evidence="8 10" id="KW-1133">Transmembrane helix</keyword>
<comment type="pathway">
    <text evidence="2 10">Protein modification; protein glycosylation.</text>
</comment>
<evidence type="ECO:0000256" key="4">
    <source>
        <dbReference type="ARBA" id="ARBA00022676"/>
    </source>
</evidence>
<feature type="transmembrane region" description="Helical" evidence="10">
    <location>
        <begin position="278"/>
        <end position="302"/>
    </location>
</feature>
<protein>
    <recommendedName>
        <fullName evidence="10">Alpha-1,3-glucosyltransferase</fullName>
        <ecNumber evidence="10">2.4.1.-</ecNumber>
    </recommendedName>
</protein>
<evidence type="ECO:0000313" key="15">
    <source>
        <dbReference type="Proteomes" id="UP000310066"/>
    </source>
</evidence>
<reference evidence="12" key="2">
    <citation type="submission" date="2021-12" db="EMBL/GenBank/DDBJ databases">
        <title>Black yeast isolated from Biological Soil Crust.</title>
        <authorList>
            <person name="Kurbessoian T."/>
        </authorList>
    </citation>
    <scope>NUCLEOTIDE SEQUENCE</scope>
    <source>
        <strain evidence="12">CCFEE 5208</strain>
    </source>
</reference>
<dbReference type="EMBL" id="JASUXU010000118">
    <property type="protein sequence ID" value="KAK0305061.1"/>
    <property type="molecule type" value="Genomic_DNA"/>
</dbReference>
<evidence type="ECO:0000313" key="13">
    <source>
        <dbReference type="EMBL" id="KAK0985450.1"/>
    </source>
</evidence>
<dbReference type="AlphaFoldDB" id="A0A4U0U5Z6"/>
<dbReference type="InterPro" id="IPR004856">
    <property type="entry name" value="Glyco_trans_ALG6/ALG8"/>
</dbReference>
<accession>A0A4U0U5Z6</accession>
<keyword evidence="9 10" id="KW-0472">Membrane</keyword>
<dbReference type="UniPathway" id="UPA00378"/>
<evidence type="ECO:0000256" key="5">
    <source>
        <dbReference type="ARBA" id="ARBA00022679"/>
    </source>
</evidence>
<evidence type="ECO:0000256" key="1">
    <source>
        <dbReference type="ARBA" id="ARBA00004477"/>
    </source>
</evidence>
<feature type="transmembrane region" description="Helical" evidence="10">
    <location>
        <begin position="457"/>
        <end position="474"/>
    </location>
</feature>
<dbReference type="STRING" id="329885.A0A4U0U5Z6"/>
<dbReference type="Proteomes" id="UP001168146">
    <property type="component" value="Unassembled WGS sequence"/>
</dbReference>
<evidence type="ECO:0000256" key="9">
    <source>
        <dbReference type="ARBA" id="ARBA00023136"/>
    </source>
</evidence>
<dbReference type="EMBL" id="JAUJLE010000092">
    <property type="protein sequence ID" value="KAK0985450.1"/>
    <property type="molecule type" value="Genomic_DNA"/>
</dbReference>
<evidence type="ECO:0000313" key="12">
    <source>
        <dbReference type="EMBL" id="KAK0305061.1"/>
    </source>
</evidence>
<dbReference type="Proteomes" id="UP000310066">
    <property type="component" value="Unassembled WGS sequence"/>
</dbReference>
<dbReference type="PANTHER" id="PTHR12413:SF1">
    <property type="entry name" value="DOLICHYL PYROPHOSPHATE MAN9GLCNAC2 ALPHA-1,3-GLUCOSYLTRANSFERASE"/>
    <property type="match status" value="1"/>
</dbReference>
<feature type="transmembrane region" description="Helical" evidence="10">
    <location>
        <begin position="219"/>
        <end position="247"/>
    </location>
</feature>
<dbReference type="EC" id="2.4.1.-" evidence="10"/>
<feature type="transmembrane region" description="Helical" evidence="10">
    <location>
        <begin position="55"/>
        <end position="77"/>
    </location>
</feature>
<reference evidence="13" key="3">
    <citation type="submission" date="2023-06" db="EMBL/GenBank/DDBJ databases">
        <title>Black Yeasts Isolated from many extreme environments.</title>
        <authorList>
            <person name="Coleine C."/>
            <person name="Stajich J.E."/>
            <person name="Selbmann L."/>
        </authorList>
    </citation>
    <scope>NUCLEOTIDE SEQUENCE</scope>
    <source>
        <strain evidence="13">CCFEE 5200</strain>
    </source>
</reference>
<evidence type="ECO:0000256" key="11">
    <source>
        <dbReference type="SAM" id="MobiDB-lite"/>
    </source>
</evidence>
<feature type="transmembrane region" description="Helical" evidence="10">
    <location>
        <begin position="549"/>
        <end position="571"/>
    </location>
</feature>
<evidence type="ECO:0000256" key="8">
    <source>
        <dbReference type="ARBA" id="ARBA00022989"/>
    </source>
</evidence>
<dbReference type="EMBL" id="NAJP01000101">
    <property type="protein sequence ID" value="TKA30580.1"/>
    <property type="molecule type" value="Genomic_DNA"/>
</dbReference>
<evidence type="ECO:0000256" key="7">
    <source>
        <dbReference type="ARBA" id="ARBA00022824"/>
    </source>
</evidence>
<organism evidence="14 15">
    <name type="scientific">Friedmanniomyces endolithicus</name>
    <dbReference type="NCBI Taxonomy" id="329885"/>
    <lineage>
        <taxon>Eukaryota</taxon>
        <taxon>Fungi</taxon>
        <taxon>Dikarya</taxon>
        <taxon>Ascomycota</taxon>
        <taxon>Pezizomycotina</taxon>
        <taxon>Dothideomycetes</taxon>
        <taxon>Dothideomycetidae</taxon>
        <taxon>Mycosphaerellales</taxon>
        <taxon>Teratosphaeriaceae</taxon>
        <taxon>Friedmanniomyces</taxon>
    </lineage>
</organism>
<sequence length="594" mass="66710">MGPSPPTAHRSRKKRKPEHSTSNGAVIFDSSKTEKPAFPLVAFFWPAKGTNTSQWITLPVIFMLVFLFRWCTGMWPYSGFQKPPMHGDFEAQRHWMELTANLPVTHWYFHDLEWWGLDYPPLTAYHSWLLGRIGWSIEPEWFRLYLSRGTDDAGLKVFMRATVVVSEYLVYIPAAVLCVRQLARLHNINGWESSIALTGLLMQPATILIDHGHFQYNTVMLGFTLATIACMLAGRPLWSCVFFVGALGFKQMALFYAPAVAAYLAGICFSPRLDIPRLLGIAVVTLASFAVLFLPLLLGTAYDTYRNVPLPSDSTLPPLLSSLSWQPSEKAWYYPYLTQLAQTLHRIFPFSRGLFEDKVANIWCAIHTSGLHKLHNYDSALLSRAALGLTLASIIPPCALLFFRPREAMIPYAFAATAWGFFLCSYQVHEKNVLLPLLPMTLLLATDGGLKAATRAWVGFANTLACWTLFPLLVKDQLRIPYFVLTGLWAWLMGLPPASVGAYTVSGEEGRLSVVSKILHLGVYSIMVAWHLLEAWVPPPNDKPDLWVVANVCLGAAGFGLCYLWCLWRLVEESGLLSGMRSTKRKEEVSKKKQ</sequence>
<dbReference type="Proteomes" id="UP001175353">
    <property type="component" value="Unassembled WGS sequence"/>
</dbReference>
<comment type="subcellular location">
    <subcellularLocation>
        <location evidence="1 10">Endoplasmic reticulum membrane</location>
        <topology evidence="1 10">Multi-pass membrane protein</topology>
    </subcellularLocation>
</comment>
<feature type="region of interest" description="Disordered" evidence="11">
    <location>
        <begin position="1"/>
        <end position="26"/>
    </location>
</feature>
<evidence type="ECO:0000313" key="14">
    <source>
        <dbReference type="EMBL" id="TKA30580.1"/>
    </source>
</evidence>
<name>A0A4U0U5Z6_9PEZI</name>
<feature type="transmembrane region" description="Helical" evidence="10">
    <location>
        <begin position="480"/>
        <end position="506"/>
    </location>
</feature>
<keyword evidence="7 10" id="KW-0256">Endoplasmic reticulum</keyword>
<evidence type="ECO:0000256" key="3">
    <source>
        <dbReference type="ARBA" id="ARBA00008715"/>
    </source>
</evidence>
<reference evidence="14 15" key="1">
    <citation type="submission" date="2017-03" db="EMBL/GenBank/DDBJ databases">
        <title>Genomes of endolithic fungi from Antarctica.</title>
        <authorList>
            <person name="Coleine C."/>
            <person name="Masonjones S."/>
            <person name="Stajich J.E."/>
        </authorList>
    </citation>
    <scope>NUCLEOTIDE SEQUENCE [LARGE SCALE GENOMIC DNA]</scope>
    <source>
        <strain evidence="14 15">CCFEE 5311</strain>
    </source>
</reference>
<evidence type="ECO:0000313" key="16">
    <source>
        <dbReference type="Proteomes" id="UP001175353"/>
    </source>
</evidence>
<keyword evidence="6 10" id="KW-0812">Transmembrane</keyword>
<keyword evidence="4 10" id="KW-0328">Glycosyltransferase</keyword>
<dbReference type="OrthoDB" id="5589195at2759"/>
<gene>
    <name evidence="12" type="primary">ALG6_2</name>
    <name evidence="14" type="ORF">B0A54_15165</name>
    <name evidence="12" type="ORF">LTR82_016916</name>
    <name evidence="13" type="ORF">LTR91_010567</name>
</gene>
<evidence type="ECO:0000256" key="10">
    <source>
        <dbReference type="RuleBase" id="RU363110"/>
    </source>
</evidence>
<dbReference type="Pfam" id="PF03155">
    <property type="entry name" value="Alg6_Alg8"/>
    <property type="match status" value="2"/>
</dbReference>
<feature type="transmembrane region" description="Helical" evidence="10">
    <location>
        <begin position="381"/>
        <end position="403"/>
    </location>
</feature>
<keyword evidence="16" id="KW-1185">Reference proteome</keyword>